<reference evidence="1 2" key="1">
    <citation type="journal article" date="2018" name="Aquat. Microb. Ecol.">
        <title>Gammaproteobacterial methanotrophs dominate.</title>
        <authorList>
            <person name="Rissanen A.J."/>
            <person name="Saarenheimo J."/>
            <person name="Tiirola M."/>
            <person name="Peura S."/>
            <person name="Aalto S.L."/>
            <person name="Karvinen A."/>
            <person name="Nykanen H."/>
        </authorList>
    </citation>
    <scope>NUCLEOTIDE SEQUENCE [LARGE SCALE GENOMIC DNA]</scope>
    <source>
        <strain evidence="1">AMbin10</strain>
    </source>
</reference>
<name>A0A2W4QVU0_9GAMM</name>
<sequence length="108" mass="11944">MILLANALPLVNKKDRIGLLNNLEAKGFPPSSEPDGKHKISYTFTFQDSKGTKLTANSEKTLDKVNGFIQIYDTMPLPEKLASGPITVIVDISIDNIKYQSQNGFVLY</sequence>
<accession>A0A2W4QVU0</accession>
<proteinExistence type="predicted"/>
<comment type="caution">
    <text evidence="1">The sequence shown here is derived from an EMBL/GenBank/DDBJ whole genome shotgun (WGS) entry which is preliminary data.</text>
</comment>
<evidence type="ECO:0000313" key="1">
    <source>
        <dbReference type="EMBL" id="PZN75952.1"/>
    </source>
</evidence>
<gene>
    <name evidence="1" type="ORF">DM484_17555</name>
</gene>
<evidence type="ECO:0000313" key="2">
    <source>
        <dbReference type="Proteomes" id="UP000249396"/>
    </source>
</evidence>
<dbReference type="EMBL" id="QJPH01000370">
    <property type="protein sequence ID" value="PZN75952.1"/>
    <property type="molecule type" value="Genomic_DNA"/>
</dbReference>
<dbReference type="Proteomes" id="UP000249396">
    <property type="component" value="Unassembled WGS sequence"/>
</dbReference>
<protein>
    <submittedName>
        <fullName evidence="1">Uncharacterized protein</fullName>
    </submittedName>
</protein>
<organism evidence="1 2">
    <name type="scientific">Candidatus Methylumidiphilus alinenensis</name>
    <dbReference type="NCBI Taxonomy" id="2202197"/>
    <lineage>
        <taxon>Bacteria</taxon>
        <taxon>Pseudomonadati</taxon>
        <taxon>Pseudomonadota</taxon>
        <taxon>Gammaproteobacteria</taxon>
        <taxon>Methylococcales</taxon>
        <taxon>Candidatus Methylumidiphilus</taxon>
    </lineage>
</organism>
<dbReference type="AlphaFoldDB" id="A0A2W4QVU0"/>